<keyword evidence="1" id="KW-0472">Membrane</keyword>
<feature type="transmembrane region" description="Helical" evidence="1">
    <location>
        <begin position="37"/>
        <end position="54"/>
    </location>
</feature>
<comment type="caution">
    <text evidence="2">The sequence shown here is derived from an EMBL/GenBank/DDBJ whole genome shotgun (WGS) entry which is preliminary data.</text>
</comment>
<keyword evidence="1" id="KW-1133">Transmembrane helix</keyword>
<dbReference type="AlphaFoldDB" id="A0AAV4AT47"/>
<proteinExistence type="predicted"/>
<feature type="transmembrane region" description="Helical" evidence="1">
    <location>
        <begin position="198"/>
        <end position="218"/>
    </location>
</feature>
<name>A0AAV4AT47_9GAST</name>
<keyword evidence="1" id="KW-0812">Transmembrane</keyword>
<feature type="transmembrane region" description="Helical" evidence="1">
    <location>
        <begin position="7"/>
        <end position="31"/>
    </location>
</feature>
<reference evidence="2 3" key="1">
    <citation type="journal article" date="2021" name="Elife">
        <title>Chloroplast acquisition without the gene transfer in kleptoplastic sea slugs, Plakobranchus ocellatus.</title>
        <authorList>
            <person name="Maeda T."/>
            <person name="Takahashi S."/>
            <person name="Yoshida T."/>
            <person name="Shimamura S."/>
            <person name="Takaki Y."/>
            <person name="Nagai Y."/>
            <person name="Toyoda A."/>
            <person name="Suzuki Y."/>
            <person name="Arimoto A."/>
            <person name="Ishii H."/>
            <person name="Satoh N."/>
            <person name="Nishiyama T."/>
            <person name="Hasebe M."/>
            <person name="Maruyama T."/>
            <person name="Minagawa J."/>
            <person name="Obokata J."/>
            <person name="Shigenobu S."/>
        </authorList>
    </citation>
    <scope>NUCLEOTIDE SEQUENCE [LARGE SCALE GENOMIC DNA]</scope>
</reference>
<feature type="transmembrane region" description="Helical" evidence="1">
    <location>
        <begin position="61"/>
        <end position="80"/>
    </location>
</feature>
<feature type="transmembrane region" description="Helical" evidence="1">
    <location>
        <begin position="135"/>
        <end position="153"/>
    </location>
</feature>
<gene>
    <name evidence="2" type="ORF">PoB_003705800</name>
</gene>
<accession>A0AAV4AT47</accession>
<evidence type="ECO:0000256" key="1">
    <source>
        <dbReference type="SAM" id="Phobius"/>
    </source>
</evidence>
<protein>
    <submittedName>
        <fullName evidence="2">Uncharacterized protein</fullName>
    </submittedName>
</protein>
<keyword evidence="3" id="KW-1185">Reference proteome</keyword>
<dbReference type="Proteomes" id="UP000735302">
    <property type="component" value="Unassembled WGS sequence"/>
</dbReference>
<evidence type="ECO:0000313" key="2">
    <source>
        <dbReference type="EMBL" id="GFO10553.1"/>
    </source>
</evidence>
<feature type="transmembrane region" description="Helical" evidence="1">
    <location>
        <begin position="86"/>
        <end position="108"/>
    </location>
</feature>
<organism evidence="2 3">
    <name type="scientific">Plakobranchus ocellatus</name>
    <dbReference type="NCBI Taxonomy" id="259542"/>
    <lineage>
        <taxon>Eukaryota</taxon>
        <taxon>Metazoa</taxon>
        <taxon>Spiralia</taxon>
        <taxon>Lophotrochozoa</taxon>
        <taxon>Mollusca</taxon>
        <taxon>Gastropoda</taxon>
        <taxon>Heterobranchia</taxon>
        <taxon>Euthyneura</taxon>
        <taxon>Panpulmonata</taxon>
        <taxon>Sacoglossa</taxon>
        <taxon>Placobranchoidea</taxon>
        <taxon>Plakobranchidae</taxon>
        <taxon>Plakobranchus</taxon>
    </lineage>
</organism>
<evidence type="ECO:0000313" key="3">
    <source>
        <dbReference type="Proteomes" id="UP000735302"/>
    </source>
</evidence>
<sequence>MCFGLGIGFCIGLIEILPYICLVTVPLLGSFYGAETIYRLSILLIVHSIVIEFIPSVLLRVIPVLSILLFGVLVYLPVSITPWPVVWIYSAAMWITDPLLMIAEVILLQNYVMRMSQLGADEIERDENSSYKYKAAILFFSSLCYAVTASLIYDMYLNATPSQVLSSTAKSSVLNILHSILHMSSSNAQRSIMFLKRFFTPLFLGLLAVRLYSILFIVNKVTRNFFQDDKDSPEFFEPTVREDFEDFSPWKSPLLLKVSIIFMLTQMSGQFLEEWSGHMSSMAGSPYLISATKNIWPSEILFGRLMQVFSVSGFYMWRLYRADDWTWNPWLTPQ</sequence>
<dbReference type="EMBL" id="BLXT01004186">
    <property type="protein sequence ID" value="GFO10553.1"/>
    <property type="molecule type" value="Genomic_DNA"/>
</dbReference>